<sequence length="102" mass="11414">MICSKPVSDPSISTHVWLAKTIRTRGVDFTRIYNSWGASKLVQASEVSNKRNTYSWSMAKVIRTRAGGVSNPRKSNCRSIIGVLETRADGASNTRKTNYWSF</sequence>
<proteinExistence type="predicted"/>
<dbReference type="Gramene" id="ERN04531">
    <property type="protein sequence ID" value="ERN04531"/>
    <property type="gene ID" value="AMTR_s00081p00147610"/>
</dbReference>
<protein>
    <submittedName>
        <fullName evidence="1">Uncharacterized protein</fullName>
    </submittedName>
</protein>
<dbReference type="EMBL" id="KI394223">
    <property type="protein sequence ID" value="ERN04531.1"/>
    <property type="molecule type" value="Genomic_DNA"/>
</dbReference>
<dbReference type="Proteomes" id="UP000017836">
    <property type="component" value="Unassembled WGS sequence"/>
</dbReference>
<name>W1PA97_AMBTC</name>
<organism evidence="1 2">
    <name type="scientific">Amborella trichopoda</name>
    <dbReference type="NCBI Taxonomy" id="13333"/>
    <lineage>
        <taxon>Eukaryota</taxon>
        <taxon>Viridiplantae</taxon>
        <taxon>Streptophyta</taxon>
        <taxon>Embryophyta</taxon>
        <taxon>Tracheophyta</taxon>
        <taxon>Spermatophyta</taxon>
        <taxon>Magnoliopsida</taxon>
        <taxon>Amborellales</taxon>
        <taxon>Amborellaceae</taxon>
        <taxon>Amborella</taxon>
    </lineage>
</organism>
<evidence type="ECO:0000313" key="1">
    <source>
        <dbReference type="EMBL" id="ERN04531.1"/>
    </source>
</evidence>
<evidence type="ECO:0000313" key="2">
    <source>
        <dbReference type="Proteomes" id="UP000017836"/>
    </source>
</evidence>
<accession>W1PA97</accession>
<dbReference type="AlphaFoldDB" id="W1PA97"/>
<gene>
    <name evidence="1" type="ORF">AMTR_s00081p00147610</name>
</gene>
<keyword evidence="2" id="KW-1185">Reference proteome</keyword>
<reference evidence="2" key="1">
    <citation type="journal article" date="2013" name="Science">
        <title>The Amborella genome and the evolution of flowering plants.</title>
        <authorList>
            <consortium name="Amborella Genome Project"/>
        </authorList>
    </citation>
    <scope>NUCLEOTIDE SEQUENCE [LARGE SCALE GENOMIC DNA]</scope>
</reference>
<dbReference type="HOGENOM" id="CLU_2281244_0_0_1"/>